<protein>
    <submittedName>
        <fullName evidence="1">Uncharacterized protein</fullName>
    </submittedName>
</protein>
<gene>
    <name evidence="1" type="ORF">CC1G_15061</name>
</gene>
<dbReference type="RefSeq" id="XP_002910727.1">
    <property type="nucleotide sequence ID" value="XM_002910681.1"/>
</dbReference>
<evidence type="ECO:0000313" key="1">
    <source>
        <dbReference type="EMBL" id="EFI27233.1"/>
    </source>
</evidence>
<dbReference type="GeneID" id="9378118"/>
<comment type="caution">
    <text evidence="1">The sequence shown here is derived from an EMBL/GenBank/DDBJ whole genome shotgun (WGS) entry which is preliminary data.</text>
</comment>
<proteinExistence type="predicted"/>
<dbReference type="Proteomes" id="UP000001861">
    <property type="component" value="Unassembled WGS sequence"/>
</dbReference>
<accession>D6RP75</accession>
<name>D6RP75_COPC7</name>
<organism evidence="1 2">
    <name type="scientific">Coprinopsis cinerea (strain Okayama-7 / 130 / ATCC MYA-4618 / FGSC 9003)</name>
    <name type="common">Inky cap fungus</name>
    <name type="synonym">Hormographiella aspergillata</name>
    <dbReference type="NCBI Taxonomy" id="240176"/>
    <lineage>
        <taxon>Eukaryota</taxon>
        <taxon>Fungi</taxon>
        <taxon>Dikarya</taxon>
        <taxon>Basidiomycota</taxon>
        <taxon>Agaricomycotina</taxon>
        <taxon>Agaricomycetes</taxon>
        <taxon>Agaricomycetidae</taxon>
        <taxon>Agaricales</taxon>
        <taxon>Agaricineae</taxon>
        <taxon>Psathyrellaceae</taxon>
        <taxon>Coprinopsis</taxon>
    </lineage>
</organism>
<evidence type="ECO:0000313" key="2">
    <source>
        <dbReference type="Proteomes" id="UP000001861"/>
    </source>
</evidence>
<keyword evidence="2" id="KW-1185">Reference proteome</keyword>
<dbReference type="KEGG" id="cci:CC1G_15061"/>
<dbReference type="VEuPathDB" id="FungiDB:CC1G_15061"/>
<sequence length="241" mass="27707">MSFPNGDFPLFEHEWQWRSSDPKAYDSIELATNQARAYRKPSRRYINAIARPLASNNNLFDANNSFSKTWDDYHNPANGVLSIPLLGRIYRQQQPDLYPPSLPLDLNIPSKISTYRWHFQIEPLSVHPFSPYDWDTKSLVEETKSEITQLAASTSNAFVCVPTDTVLINSGVDKRYKIESDRLFLFDGQNNPNIVHPPIFDCADNHIQFNDIDRMLRHSALVCAQVVPMVYAMLRSLFLIS</sequence>
<reference evidence="1 2" key="1">
    <citation type="journal article" date="2010" name="Proc. Natl. Acad. Sci. U.S.A.">
        <title>Insights into evolution of multicellular fungi from the assembled chromosomes of the mushroom Coprinopsis cinerea (Coprinus cinereus).</title>
        <authorList>
            <person name="Stajich J.E."/>
            <person name="Wilke S.K."/>
            <person name="Ahren D."/>
            <person name="Au C.H."/>
            <person name="Birren B.W."/>
            <person name="Borodovsky M."/>
            <person name="Burns C."/>
            <person name="Canback B."/>
            <person name="Casselton L.A."/>
            <person name="Cheng C.K."/>
            <person name="Deng J."/>
            <person name="Dietrich F.S."/>
            <person name="Fargo D.C."/>
            <person name="Farman M.L."/>
            <person name="Gathman A.C."/>
            <person name="Goldberg J."/>
            <person name="Guigo R."/>
            <person name="Hoegger P.J."/>
            <person name="Hooker J.B."/>
            <person name="Huggins A."/>
            <person name="James T.Y."/>
            <person name="Kamada T."/>
            <person name="Kilaru S."/>
            <person name="Kodira C."/>
            <person name="Kues U."/>
            <person name="Kupfer D."/>
            <person name="Kwan H.S."/>
            <person name="Lomsadze A."/>
            <person name="Li W."/>
            <person name="Lilly W.W."/>
            <person name="Ma L.J."/>
            <person name="Mackey A.J."/>
            <person name="Manning G."/>
            <person name="Martin F."/>
            <person name="Muraguchi H."/>
            <person name="Natvig D.O."/>
            <person name="Palmerini H."/>
            <person name="Ramesh M.A."/>
            <person name="Rehmeyer C.J."/>
            <person name="Roe B.A."/>
            <person name="Shenoy N."/>
            <person name="Stanke M."/>
            <person name="Ter-Hovhannisyan V."/>
            <person name="Tunlid A."/>
            <person name="Velagapudi R."/>
            <person name="Vision T.J."/>
            <person name="Zeng Q."/>
            <person name="Zolan M.E."/>
            <person name="Pukkila P.J."/>
        </authorList>
    </citation>
    <scope>NUCLEOTIDE SEQUENCE [LARGE SCALE GENOMIC DNA]</scope>
    <source>
        <strain evidence="2">Okayama-7 / 130 / ATCC MYA-4618 / FGSC 9003</strain>
    </source>
</reference>
<dbReference type="HOGENOM" id="CLU_1151731_0_0_1"/>
<dbReference type="AlphaFoldDB" id="D6RP75"/>
<dbReference type="InParanoid" id="D6RP75"/>
<dbReference type="EMBL" id="AACS02000008">
    <property type="protein sequence ID" value="EFI27233.1"/>
    <property type="molecule type" value="Genomic_DNA"/>
</dbReference>